<keyword evidence="4" id="KW-1185">Reference proteome</keyword>
<dbReference type="Pfam" id="PF18803">
    <property type="entry name" value="CxC2"/>
    <property type="match status" value="1"/>
</dbReference>
<dbReference type="Pfam" id="PF18758">
    <property type="entry name" value="KDZ"/>
    <property type="match status" value="1"/>
</dbReference>
<feature type="compositionally biased region" description="Basic and acidic residues" evidence="1">
    <location>
        <begin position="910"/>
        <end position="926"/>
    </location>
</feature>
<evidence type="ECO:0000256" key="1">
    <source>
        <dbReference type="SAM" id="MobiDB-lite"/>
    </source>
</evidence>
<dbReference type="Proteomes" id="UP001221757">
    <property type="component" value="Unassembled WGS sequence"/>
</dbReference>
<comment type="caution">
    <text evidence="3">The sequence shown here is derived from an EMBL/GenBank/DDBJ whole genome shotgun (WGS) entry which is preliminary data.</text>
</comment>
<organism evidence="3 4">
    <name type="scientific">Mycena rosella</name>
    <name type="common">Pink bonnet</name>
    <name type="synonym">Agaricus rosellus</name>
    <dbReference type="NCBI Taxonomy" id="1033263"/>
    <lineage>
        <taxon>Eukaryota</taxon>
        <taxon>Fungi</taxon>
        <taxon>Dikarya</taxon>
        <taxon>Basidiomycota</taxon>
        <taxon>Agaricomycotina</taxon>
        <taxon>Agaricomycetes</taxon>
        <taxon>Agaricomycetidae</taxon>
        <taxon>Agaricales</taxon>
        <taxon>Marasmiineae</taxon>
        <taxon>Mycenaceae</taxon>
        <taxon>Mycena</taxon>
    </lineage>
</organism>
<evidence type="ECO:0000313" key="4">
    <source>
        <dbReference type="Proteomes" id="UP001221757"/>
    </source>
</evidence>
<proteinExistence type="predicted"/>
<feature type="domain" description="CxC2-like cysteine cluster KDZ transposase-associated" evidence="2">
    <location>
        <begin position="217"/>
        <end position="323"/>
    </location>
</feature>
<dbReference type="EMBL" id="JARKIE010000016">
    <property type="protein sequence ID" value="KAJ7701956.1"/>
    <property type="molecule type" value="Genomic_DNA"/>
</dbReference>
<sequence length="953" mass="106208">MADSDFTVFSDDNIAVAGILSLGSDSDATVYSSDNTLPKSLSEIDQEDAVSEPESADTNFYGNCEFCSTALGPTALFPCRFFRCVDCESAILCESCCYEMHLGVGVEWHRLEEWIIILEDWKSCSLWIPVADEGAELTAEMDSIYGIDEENARKRKSYAASDDPMSLFPPVQQLYLEETLWREGLGYSCESQIYALCNEPVGVAEWTGNFWKHTTLKLIDFVYQLGHGGFACRYPDPMICSLTVLDTSGVHEIRYRYCGCTRSEIASNKVRQFLRNGWYPGSATDPDTCAMFEVLDVFRLLNVVGNINAQDFIRALERKTDVTLTTGLQWLPDRYNVFLRISRQYAFLQRLRRAGRGHDPAGIKAKKPGECMVTCWACPYDGRNLPANWCDVDPKYWYLFRLLSAIDANFKMRNRICAREHDNPFLGPGWGAFVEPTKYKKHLSKYVAEKHISTCIAFAALTQKDTRNTTGLRVSGVGGVVCARHECMQPNGLGDLQKGERYANMDYILMSALSKFDLMELTLSYDIACQWKKNFTERLRKLPTELQIEFDNILVKSGLPVWHALAHEDSCAILNSLNYILGVGRTDGEGVERLWAFLNSCSYQSKEMGLGNRADTIEYKLDSHNFLKNLGQAHPSSGGIQRNKQSNLVGGPGDWQKIIDTFTADHSAPNPYFLPRTDGPTDAEIRASLTAEEKEATSKGQVPLHATSATAFLAAGLQLEDTQHRIKAEIASKNITADRKSKVQEQRLAFMTKLRKLRELQAVYTPGAIQQMKAEEAAHDSDKVPPQSENVCLWLPSGLPAAARTGSRCQRNVAAMEATMREGQCMNVLVAIRMRLHSKRFLINFRDDNITGQVKATCSQTIIGLLGDRVELVVKKYRDAWAALTVLKGVNYAPHLKLLQPSDLILESKDAGDPGKAAKSDREAQKKLGRIGAGTTACSLRSNASSKKTAGIS</sequence>
<reference evidence="3" key="1">
    <citation type="submission" date="2023-03" db="EMBL/GenBank/DDBJ databases">
        <title>Massive genome expansion in bonnet fungi (Mycena s.s.) driven by repeated elements and novel gene families across ecological guilds.</title>
        <authorList>
            <consortium name="Lawrence Berkeley National Laboratory"/>
            <person name="Harder C.B."/>
            <person name="Miyauchi S."/>
            <person name="Viragh M."/>
            <person name="Kuo A."/>
            <person name="Thoen E."/>
            <person name="Andreopoulos B."/>
            <person name="Lu D."/>
            <person name="Skrede I."/>
            <person name="Drula E."/>
            <person name="Henrissat B."/>
            <person name="Morin E."/>
            <person name="Kohler A."/>
            <person name="Barry K."/>
            <person name="LaButti K."/>
            <person name="Morin E."/>
            <person name="Salamov A."/>
            <person name="Lipzen A."/>
            <person name="Mereny Z."/>
            <person name="Hegedus B."/>
            <person name="Baldrian P."/>
            <person name="Stursova M."/>
            <person name="Weitz H."/>
            <person name="Taylor A."/>
            <person name="Grigoriev I.V."/>
            <person name="Nagy L.G."/>
            <person name="Martin F."/>
            <person name="Kauserud H."/>
        </authorList>
    </citation>
    <scope>NUCLEOTIDE SEQUENCE</scope>
    <source>
        <strain evidence="3">CBHHK067</strain>
    </source>
</reference>
<evidence type="ECO:0000313" key="3">
    <source>
        <dbReference type="EMBL" id="KAJ7701956.1"/>
    </source>
</evidence>
<dbReference type="AlphaFoldDB" id="A0AAD7GQQ5"/>
<dbReference type="InterPro" id="IPR040521">
    <property type="entry name" value="KDZ"/>
</dbReference>
<dbReference type="PANTHER" id="PTHR33096:SF1">
    <property type="entry name" value="CXC1-LIKE CYSTEINE CLUSTER ASSOCIATED WITH KDZ TRANSPOSASES DOMAIN-CONTAINING PROTEIN"/>
    <property type="match status" value="1"/>
</dbReference>
<protein>
    <recommendedName>
        <fullName evidence="2">CxC2-like cysteine cluster KDZ transposase-associated domain-containing protein</fullName>
    </recommendedName>
</protein>
<accession>A0AAD7GQQ5</accession>
<name>A0AAD7GQQ5_MYCRO</name>
<dbReference type="InterPro" id="IPR041457">
    <property type="entry name" value="CxC2_KDZ-assoc"/>
</dbReference>
<dbReference type="PANTHER" id="PTHR33096">
    <property type="entry name" value="CXC2 DOMAIN-CONTAINING PROTEIN"/>
    <property type="match status" value="1"/>
</dbReference>
<gene>
    <name evidence="3" type="ORF">B0H17DRAFT_1195154</name>
</gene>
<evidence type="ECO:0000259" key="2">
    <source>
        <dbReference type="Pfam" id="PF18803"/>
    </source>
</evidence>
<feature type="region of interest" description="Disordered" evidence="1">
    <location>
        <begin position="910"/>
        <end position="930"/>
    </location>
</feature>